<proteinExistence type="predicted"/>
<evidence type="ECO:0000256" key="1">
    <source>
        <dbReference type="ARBA" id="ARBA00022737"/>
    </source>
</evidence>
<dbReference type="InterPro" id="IPR056884">
    <property type="entry name" value="NPHP3-like_N"/>
</dbReference>
<dbReference type="Proteomes" id="UP000250140">
    <property type="component" value="Unassembled WGS sequence"/>
</dbReference>
<protein>
    <recommendedName>
        <fullName evidence="2">Nephrocystin 3-like N-terminal domain-containing protein</fullName>
    </recommendedName>
</protein>
<sequence length="262" mass="30327">MLWLVYGLAEKCICKAVNHAALRNFFLLIDSLNGTLERLETYFENQRRGSGAITTKLFQLALQADQSVILSAVERYTRNIAEDVCKLYASINENGKRLLDLDNQVSERQERVEYWHANTSEGVRKVNGDVKVQFQESKCWHQDIREDTKELRNSQEKLEHREISWISSLDFSVKQNDIFGRRQKETAEWLFDNDVFKRWRSGAERILYCPGLPGASKSILVSTVINYLQQNDIAVAYIFCSYKEQEDHTTSNLLANFGITVD</sequence>
<keyword evidence="1" id="KW-0677">Repeat</keyword>
<dbReference type="AlphaFoldDB" id="A0A8E2EX35"/>
<dbReference type="EMBL" id="KV750068">
    <property type="protein sequence ID" value="OCL06466.1"/>
    <property type="molecule type" value="Genomic_DNA"/>
</dbReference>
<evidence type="ECO:0000259" key="2">
    <source>
        <dbReference type="Pfam" id="PF24883"/>
    </source>
</evidence>
<evidence type="ECO:0000313" key="4">
    <source>
        <dbReference type="Proteomes" id="UP000250140"/>
    </source>
</evidence>
<dbReference type="Gene3D" id="3.40.50.300">
    <property type="entry name" value="P-loop containing nucleotide triphosphate hydrolases"/>
    <property type="match status" value="1"/>
</dbReference>
<dbReference type="InterPro" id="IPR027417">
    <property type="entry name" value="P-loop_NTPase"/>
</dbReference>
<dbReference type="Pfam" id="PF24883">
    <property type="entry name" value="NPHP3_N"/>
    <property type="match status" value="1"/>
</dbReference>
<gene>
    <name evidence="3" type="ORF">AOQ84DRAFT_365778</name>
</gene>
<name>A0A8E2EX35_9PEZI</name>
<evidence type="ECO:0000313" key="3">
    <source>
        <dbReference type="EMBL" id="OCL06466.1"/>
    </source>
</evidence>
<keyword evidence="4" id="KW-1185">Reference proteome</keyword>
<reference evidence="3 4" key="1">
    <citation type="journal article" date="2016" name="Nat. Commun.">
        <title>Ectomycorrhizal ecology is imprinted in the genome of the dominant symbiotic fungus Cenococcum geophilum.</title>
        <authorList>
            <consortium name="DOE Joint Genome Institute"/>
            <person name="Peter M."/>
            <person name="Kohler A."/>
            <person name="Ohm R.A."/>
            <person name="Kuo A."/>
            <person name="Krutzmann J."/>
            <person name="Morin E."/>
            <person name="Arend M."/>
            <person name="Barry K.W."/>
            <person name="Binder M."/>
            <person name="Choi C."/>
            <person name="Clum A."/>
            <person name="Copeland A."/>
            <person name="Grisel N."/>
            <person name="Haridas S."/>
            <person name="Kipfer T."/>
            <person name="LaButti K."/>
            <person name="Lindquist E."/>
            <person name="Lipzen A."/>
            <person name="Maire R."/>
            <person name="Meier B."/>
            <person name="Mihaltcheva S."/>
            <person name="Molinier V."/>
            <person name="Murat C."/>
            <person name="Poggeler S."/>
            <person name="Quandt C.A."/>
            <person name="Sperisen C."/>
            <person name="Tritt A."/>
            <person name="Tisserant E."/>
            <person name="Crous P.W."/>
            <person name="Henrissat B."/>
            <person name="Nehls U."/>
            <person name="Egli S."/>
            <person name="Spatafora J.W."/>
            <person name="Grigoriev I.V."/>
            <person name="Martin F.M."/>
        </authorList>
    </citation>
    <scope>NUCLEOTIDE SEQUENCE [LARGE SCALE GENOMIC DNA]</scope>
    <source>
        <strain evidence="3 4">CBS 207.34</strain>
    </source>
</reference>
<dbReference type="PANTHER" id="PTHR10039:SF15">
    <property type="entry name" value="NACHT DOMAIN-CONTAINING PROTEIN"/>
    <property type="match status" value="1"/>
</dbReference>
<organism evidence="3 4">
    <name type="scientific">Glonium stellatum</name>
    <dbReference type="NCBI Taxonomy" id="574774"/>
    <lineage>
        <taxon>Eukaryota</taxon>
        <taxon>Fungi</taxon>
        <taxon>Dikarya</taxon>
        <taxon>Ascomycota</taxon>
        <taxon>Pezizomycotina</taxon>
        <taxon>Dothideomycetes</taxon>
        <taxon>Pleosporomycetidae</taxon>
        <taxon>Gloniales</taxon>
        <taxon>Gloniaceae</taxon>
        <taxon>Glonium</taxon>
    </lineage>
</organism>
<dbReference type="PANTHER" id="PTHR10039">
    <property type="entry name" value="AMELOGENIN"/>
    <property type="match status" value="1"/>
</dbReference>
<accession>A0A8E2EX35</accession>
<dbReference type="OrthoDB" id="3799719at2759"/>
<feature type="domain" description="Nephrocystin 3-like N-terminal" evidence="2">
    <location>
        <begin position="186"/>
        <end position="255"/>
    </location>
</feature>